<organism evidence="1 2">
    <name type="scientific">Sus scrofa</name>
    <name type="common">Pig</name>
    <dbReference type="NCBI Taxonomy" id="9823"/>
    <lineage>
        <taxon>Eukaryota</taxon>
        <taxon>Metazoa</taxon>
        <taxon>Chordata</taxon>
        <taxon>Craniata</taxon>
        <taxon>Vertebrata</taxon>
        <taxon>Euteleostomi</taxon>
        <taxon>Mammalia</taxon>
        <taxon>Eutheria</taxon>
        <taxon>Laurasiatheria</taxon>
        <taxon>Artiodactyla</taxon>
        <taxon>Suina</taxon>
        <taxon>Suidae</taxon>
        <taxon>Sus</taxon>
    </lineage>
</organism>
<proteinExistence type="predicted"/>
<sequence>MYLDLFPSSFASFQLPLCTPALSQPHQPITAPPWSWEKLCLGSSPVKSLCPAPLLSLATRPPRSNPGY</sequence>
<dbReference type="AlphaFoldDB" id="A0A4X1U8T7"/>
<dbReference type="Proteomes" id="UP000314985">
    <property type="component" value="Chromosome 14"/>
</dbReference>
<accession>A0A4X1U8T7</accession>
<evidence type="ECO:0000313" key="2">
    <source>
        <dbReference type="Proteomes" id="UP000314985"/>
    </source>
</evidence>
<reference evidence="1" key="2">
    <citation type="submission" date="2025-08" db="UniProtKB">
        <authorList>
            <consortium name="Ensembl"/>
        </authorList>
    </citation>
    <scope>IDENTIFICATION</scope>
</reference>
<name>A0A4X1U8T7_PIG</name>
<dbReference type="Ensembl" id="ENSSSCT00070029461.1">
    <property type="protein sequence ID" value="ENSSSCP00070024555.1"/>
    <property type="gene ID" value="ENSSSCG00070015008.1"/>
</dbReference>
<reference evidence="1 2" key="1">
    <citation type="submission" date="2017-08" db="EMBL/GenBank/DDBJ databases">
        <title>USMARCv1.0.</title>
        <authorList>
            <person name="Hannum G.I."/>
            <person name="Koren S."/>
            <person name="Schroeder S.G."/>
            <person name="Chin S.C."/>
            <person name="Nonneman D.J."/>
            <person name="Becker S.A."/>
            <person name="Rosen B.D."/>
            <person name="Bickhart D.M."/>
            <person name="Putnam N.H."/>
            <person name="Green R.E."/>
            <person name="Tuggle C.K."/>
            <person name="Liu H."/>
            <person name="Rohrer G.A."/>
            <person name="Warr A."/>
            <person name="Hall R."/>
            <person name="Kim K."/>
            <person name="Hume D.A."/>
            <person name="Talbot R."/>
            <person name="Chow W."/>
            <person name="Howe K."/>
            <person name="Schwartz A.S."/>
            <person name="Watson M."/>
            <person name="Archibald A.L."/>
            <person name="Phillippy A.M."/>
            <person name="Smith T.P.L."/>
        </authorList>
    </citation>
    <scope>NUCLEOTIDE SEQUENCE [LARGE SCALE GENOMIC DNA]</scope>
</reference>
<evidence type="ECO:0000313" key="1">
    <source>
        <dbReference type="Ensembl" id="ENSSSCP00070024555.1"/>
    </source>
</evidence>
<protein>
    <submittedName>
        <fullName evidence="1">Uncharacterized protein</fullName>
    </submittedName>
</protein>